<organism evidence="2">
    <name type="scientific">marine metagenome</name>
    <dbReference type="NCBI Taxonomy" id="408172"/>
    <lineage>
        <taxon>unclassified sequences</taxon>
        <taxon>metagenomes</taxon>
        <taxon>ecological metagenomes</taxon>
    </lineage>
</organism>
<dbReference type="AlphaFoldDB" id="A0A381Q2C6"/>
<protein>
    <recommendedName>
        <fullName evidence="1">DUF4159 domain-containing protein</fullName>
    </recommendedName>
</protein>
<accession>A0A381Q2C6</accession>
<feature type="non-terminal residue" evidence="2">
    <location>
        <position position="1"/>
    </location>
</feature>
<gene>
    <name evidence="2" type="ORF">METZ01_LOCUS26074</name>
</gene>
<dbReference type="Gene3D" id="3.40.50.12140">
    <property type="entry name" value="Domain of unknown function DUF4159"/>
    <property type="match status" value="1"/>
</dbReference>
<proteinExistence type="predicted"/>
<name>A0A381Q2C6_9ZZZZ</name>
<sequence length="303" mass="33807">VGAVAGAVALIVLLGSPPATTNATAPSEATNIESPAPLAKAQTRFLSSTGVSRALDDLRAPLETGVRAESPADAAQIPVYGVPHEFYFSRVAYSGYGGFYGRGGSWQTDFPKADQIFLSFIDRLIPNLDAYLSEFVVLLDEPDLRRFPFLYALEVGSMSLSPPEIEGLRNYLLQGGFLVIDDFWGTQQWAQFEYEIQQVLPEYEIVDLPLDHNVFTTFYEIDEVIQVPNVGNGTRGGPTWERDGFIPMVKGIHDEKGRLMVIINWNTDLGDAWEWADDPYYPFEYSKYAYEMGVNFIVYAMSH</sequence>
<evidence type="ECO:0000313" key="2">
    <source>
        <dbReference type="EMBL" id="SUZ73220.1"/>
    </source>
</evidence>
<feature type="domain" description="DUF4159" evidence="1">
    <location>
        <begin position="97"/>
        <end position="301"/>
    </location>
</feature>
<dbReference type="EMBL" id="UINC01001172">
    <property type="protein sequence ID" value="SUZ73220.1"/>
    <property type="molecule type" value="Genomic_DNA"/>
</dbReference>
<evidence type="ECO:0000259" key="1">
    <source>
        <dbReference type="Pfam" id="PF13709"/>
    </source>
</evidence>
<dbReference type="InterPro" id="IPR025297">
    <property type="entry name" value="DUF4159"/>
</dbReference>
<dbReference type="Pfam" id="PF13709">
    <property type="entry name" value="DUF4159"/>
    <property type="match status" value="1"/>
</dbReference>
<reference evidence="2" key="1">
    <citation type="submission" date="2018-05" db="EMBL/GenBank/DDBJ databases">
        <authorList>
            <person name="Lanie J.A."/>
            <person name="Ng W.-L."/>
            <person name="Kazmierczak K.M."/>
            <person name="Andrzejewski T.M."/>
            <person name="Davidsen T.M."/>
            <person name="Wayne K.J."/>
            <person name="Tettelin H."/>
            <person name="Glass J.I."/>
            <person name="Rusch D."/>
            <person name="Podicherti R."/>
            <person name="Tsui H.-C.T."/>
            <person name="Winkler M.E."/>
        </authorList>
    </citation>
    <scope>NUCLEOTIDE SEQUENCE</scope>
</reference>